<dbReference type="HOGENOM" id="CLU_1586590_0_0_1"/>
<evidence type="ECO:0000313" key="2">
    <source>
        <dbReference type="Proteomes" id="UP000027222"/>
    </source>
</evidence>
<dbReference type="EMBL" id="KL142380">
    <property type="protein sequence ID" value="KDR75473.1"/>
    <property type="molecule type" value="Genomic_DNA"/>
</dbReference>
<name>A0A067T938_GALM3</name>
<reference evidence="2" key="1">
    <citation type="journal article" date="2014" name="Proc. Natl. Acad. Sci. U.S.A.">
        <title>Extensive sampling of basidiomycete genomes demonstrates inadequacy of the white-rot/brown-rot paradigm for wood decay fungi.</title>
        <authorList>
            <person name="Riley R."/>
            <person name="Salamov A.A."/>
            <person name="Brown D.W."/>
            <person name="Nagy L.G."/>
            <person name="Floudas D."/>
            <person name="Held B.W."/>
            <person name="Levasseur A."/>
            <person name="Lombard V."/>
            <person name="Morin E."/>
            <person name="Otillar R."/>
            <person name="Lindquist E.A."/>
            <person name="Sun H."/>
            <person name="LaButti K.M."/>
            <person name="Schmutz J."/>
            <person name="Jabbour D."/>
            <person name="Luo H."/>
            <person name="Baker S.E."/>
            <person name="Pisabarro A.G."/>
            <person name="Walton J.D."/>
            <person name="Blanchette R.A."/>
            <person name="Henrissat B."/>
            <person name="Martin F."/>
            <person name="Cullen D."/>
            <person name="Hibbett D.S."/>
            <person name="Grigoriev I.V."/>
        </authorList>
    </citation>
    <scope>NUCLEOTIDE SEQUENCE [LARGE SCALE GENOMIC DNA]</scope>
    <source>
        <strain evidence="2">CBS 339.88</strain>
    </source>
</reference>
<dbReference type="OrthoDB" id="10595974at2759"/>
<dbReference type="AlphaFoldDB" id="A0A067T938"/>
<dbReference type="Proteomes" id="UP000027222">
    <property type="component" value="Unassembled WGS sequence"/>
</dbReference>
<gene>
    <name evidence="1" type="ORF">GALMADRAFT_211011</name>
</gene>
<accession>A0A067T938</accession>
<evidence type="ECO:0000313" key="1">
    <source>
        <dbReference type="EMBL" id="KDR75473.1"/>
    </source>
</evidence>
<organism evidence="1 2">
    <name type="scientific">Galerina marginata (strain CBS 339.88)</name>
    <dbReference type="NCBI Taxonomy" id="685588"/>
    <lineage>
        <taxon>Eukaryota</taxon>
        <taxon>Fungi</taxon>
        <taxon>Dikarya</taxon>
        <taxon>Basidiomycota</taxon>
        <taxon>Agaricomycotina</taxon>
        <taxon>Agaricomycetes</taxon>
        <taxon>Agaricomycetidae</taxon>
        <taxon>Agaricales</taxon>
        <taxon>Agaricineae</taxon>
        <taxon>Strophariaceae</taxon>
        <taxon>Galerina</taxon>
    </lineage>
</organism>
<protein>
    <submittedName>
        <fullName evidence="1">Uncharacterized protein</fullName>
    </submittedName>
</protein>
<keyword evidence="2" id="KW-1185">Reference proteome</keyword>
<sequence>MALSMTQTPYHKRVLDVQFITFEVLPYRLVSPDDAYEDDAFVYSGSGTMCHQELYPRKSTARLVVSRPRKPLKKATPSQRKKIQWPDAHDIKGLALFCQKQLGGLSNLAAQISNTKLATPMKNANLDGDVAPPHAPTQPLGGTSIVISGQAIGRPVFHSRFVRGAHEY</sequence>
<proteinExistence type="predicted"/>